<name>A0ABM8M866_9GAMM</name>
<reference evidence="2 3" key="1">
    <citation type="submission" date="2020-05" db="EMBL/GenBank/DDBJ databases">
        <authorList>
            <person name="Petersen J."/>
            <person name="Sayavedra L."/>
        </authorList>
    </citation>
    <scope>NUCLEOTIDE SEQUENCE [LARGE SCALE GENOMIC DNA]</scope>
    <source>
        <strain evidence="2">B azoricus SOX ET2 1586I</strain>
    </source>
</reference>
<dbReference type="InterPro" id="IPR036397">
    <property type="entry name" value="RNaseH_sf"/>
</dbReference>
<dbReference type="PANTHER" id="PTHR35004:SF7">
    <property type="entry name" value="INTEGRASE PROTEIN"/>
    <property type="match status" value="1"/>
</dbReference>
<dbReference type="PROSITE" id="PS50994">
    <property type="entry name" value="INTEGRASE"/>
    <property type="match status" value="1"/>
</dbReference>
<dbReference type="Pfam" id="PF13683">
    <property type="entry name" value="rve_3"/>
    <property type="match status" value="1"/>
</dbReference>
<dbReference type="InterPro" id="IPR001584">
    <property type="entry name" value="Integrase_cat-core"/>
</dbReference>
<dbReference type="Gene3D" id="3.30.420.10">
    <property type="entry name" value="Ribonuclease H-like superfamily/Ribonuclease H"/>
    <property type="match status" value="1"/>
</dbReference>
<organism evidence="2 3">
    <name type="scientific">Bathymodiolus thermophilus thioautotrophic gill symbiont</name>
    <dbReference type="NCBI Taxonomy" id="2360"/>
    <lineage>
        <taxon>Bacteria</taxon>
        <taxon>Pseudomonadati</taxon>
        <taxon>Pseudomonadota</taxon>
        <taxon>Gammaproteobacteria</taxon>
        <taxon>sulfur-oxidizing symbionts</taxon>
    </lineage>
</organism>
<comment type="caution">
    <text evidence="2">The sequence shown here is derived from an EMBL/GenBank/DDBJ whole genome shotgun (WGS) entry which is preliminary data.</text>
</comment>
<gene>
    <name evidence="2" type="ORF">AZO1586I_1254</name>
</gene>
<dbReference type="EMBL" id="CAHJWF010000269">
    <property type="protein sequence ID" value="CAB5504244.1"/>
    <property type="molecule type" value="Genomic_DNA"/>
</dbReference>
<dbReference type="InterPro" id="IPR012337">
    <property type="entry name" value="RNaseH-like_sf"/>
</dbReference>
<dbReference type="RefSeq" id="WP_202784362.1">
    <property type="nucleotide sequence ID" value="NZ_CAHJWF010000269.1"/>
</dbReference>
<evidence type="ECO:0000313" key="3">
    <source>
        <dbReference type="Proteomes" id="UP000626656"/>
    </source>
</evidence>
<evidence type="ECO:0000259" key="1">
    <source>
        <dbReference type="PROSITE" id="PS50994"/>
    </source>
</evidence>
<protein>
    <submittedName>
        <fullName evidence="2">Mobile element protein</fullName>
    </submittedName>
</protein>
<accession>A0ABM8M866</accession>
<dbReference type="SUPFAM" id="SSF53098">
    <property type="entry name" value="Ribonuclease H-like"/>
    <property type="match status" value="1"/>
</dbReference>
<sequence>MLRTLTWLALDDLTDSINACMPNANRSNIYRTLVHFDINKVPQERKQQASIFKEYEPGYLHIDVTYLPKLAGKRQYLFVAIDRATRMLYFEIYNNKTAANAVDFLNQCKGFYPFTISHILTDNGLEFTDRFVTKDKQVSGKHKFDKLCSLSEIEHRLTKPATPKTNGMVERVNGTIKNATVKAMTYQNIDEMKQDLNKFLIFYNFNRRHSGLRKEIKVRTPYEALKYWYNLKPDLFIREPDMFRSMVFEGREQCGET</sequence>
<proteinExistence type="predicted"/>
<evidence type="ECO:0000313" key="2">
    <source>
        <dbReference type="EMBL" id="CAB5504244.1"/>
    </source>
</evidence>
<keyword evidence="3" id="KW-1185">Reference proteome</keyword>
<feature type="domain" description="Integrase catalytic" evidence="1">
    <location>
        <begin position="53"/>
        <end position="229"/>
    </location>
</feature>
<dbReference type="PANTHER" id="PTHR35004">
    <property type="entry name" value="TRANSPOSASE RV3428C-RELATED"/>
    <property type="match status" value="1"/>
</dbReference>
<dbReference type="Proteomes" id="UP000626656">
    <property type="component" value="Unassembled WGS sequence"/>
</dbReference>